<evidence type="ECO:0000313" key="3">
    <source>
        <dbReference type="EMBL" id="KAG7160062.1"/>
    </source>
</evidence>
<gene>
    <name evidence="3" type="ORF">Hamer_G020862</name>
</gene>
<keyword evidence="2" id="KW-1133">Transmembrane helix</keyword>
<feature type="transmembrane region" description="Helical" evidence="2">
    <location>
        <begin position="48"/>
        <end position="77"/>
    </location>
</feature>
<reference evidence="3" key="1">
    <citation type="journal article" date="2021" name="Sci. Adv.">
        <title>The American lobster genome reveals insights on longevity, neural, and immune adaptations.</title>
        <authorList>
            <person name="Polinski J.M."/>
            <person name="Zimin A.V."/>
            <person name="Clark K.F."/>
            <person name="Kohn A.B."/>
            <person name="Sadowski N."/>
            <person name="Timp W."/>
            <person name="Ptitsyn A."/>
            <person name="Khanna P."/>
            <person name="Romanova D.Y."/>
            <person name="Williams P."/>
            <person name="Greenwood S.J."/>
            <person name="Moroz L.L."/>
            <person name="Walt D.R."/>
            <person name="Bodnar A.G."/>
        </authorList>
    </citation>
    <scope>NUCLEOTIDE SEQUENCE</scope>
    <source>
        <strain evidence="3">GMGI-L3</strain>
    </source>
</reference>
<proteinExistence type="predicted"/>
<sequence>MGRRICNSELKNMADNTTRMMLSPVGVRRRVIRRHLTLEQRRLLRTGLWLRTLMSVLLISLCAVLVIVGMMFLSAYVHQHYPINVDSKYDKDQVSRTKETSRPYKCHAERPPSAANTVSLDFLNPLYQYFDIFENFNVVYVFNLLSSHVSFPDILSLIDQEEESEMDYQEEEPEMVYQEEEPAMVYQEEIENRSKSDDDLTLLNSETSRSDPVVLDTSDDEMEERKVEGEFPSIRKVLKLDDGSTSEVVIDQNKGDPRRLRLKVLIANYNDRYTSHKYLGQKQIQLSHIWQLEDIN</sequence>
<accession>A0A8J5JKP9</accession>
<dbReference type="EMBL" id="JAHLQT010031693">
    <property type="protein sequence ID" value="KAG7160062.1"/>
    <property type="molecule type" value="Genomic_DNA"/>
</dbReference>
<keyword evidence="2" id="KW-0472">Membrane</keyword>
<keyword evidence="2" id="KW-0812">Transmembrane</keyword>
<feature type="region of interest" description="Disordered" evidence="1">
    <location>
        <begin position="191"/>
        <end position="221"/>
    </location>
</feature>
<keyword evidence="4" id="KW-1185">Reference proteome</keyword>
<protein>
    <submittedName>
        <fullName evidence="3">Uncharacterized protein</fullName>
    </submittedName>
</protein>
<evidence type="ECO:0000313" key="4">
    <source>
        <dbReference type="Proteomes" id="UP000747542"/>
    </source>
</evidence>
<evidence type="ECO:0000256" key="1">
    <source>
        <dbReference type="SAM" id="MobiDB-lite"/>
    </source>
</evidence>
<dbReference type="AlphaFoldDB" id="A0A8J5JKP9"/>
<dbReference type="Proteomes" id="UP000747542">
    <property type="component" value="Unassembled WGS sequence"/>
</dbReference>
<feature type="non-terminal residue" evidence="3">
    <location>
        <position position="296"/>
    </location>
</feature>
<evidence type="ECO:0000256" key="2">
    <source>
        <dbReference type="SAM" id="Phobius"/>
    </source>
</evidence>
<organism evidence="3 4">
    <name type="scientific">Homarus americanus</name>
    <name type="common">American lobster</name>
    <dbReference type="NCBI Taxonomy" id="6706"/>
    <lineage>
        <taxon>Eukaryota</taxon>
        <taxon>Metazoa</taxon>
        <taxon>Ecdysozoa</taxon>
        <taxon>Arthropoda</taxon>
        <taxon>Crustacea</taxon>
        <taxon>Multicrustacea</taxon>
        <taxon>Malacostraca</taxon>
        <taxon>Eumalacostraca</taxon>
        <taxon>Eucarida</taxon>
        <taxon>Decapoda</taxon>
        <taxon>Pleocyemata</taxon>
        <taxon>Astacidea</taxon>
        <taxon>Nephropoidea</taxon>
        <taxon>Nephropidae</taxon>
        <taxon>Homarus</taxon>
    </lineage>
</organism>
<comment type="caution">
    <text evidence="3">The sequence shown here is derived from an EMBL/GenBank/DDBJ whole genome shotgun (WGS) entry which is preliminary data.</text>
</comment>
<name>A0A8J5JKP9_HOMAM</name>